<accession>A0A329MMT0</accession>
<gene>
    <name evidence="6" type="ORF">DQG23_13910</name>
</gene>
<feature type="coiled-coil region" evidence="4">
    <location>
        <begin position="247"/>
        <end position="275"/>
    </location>
</feature>
<feature type="domain" description="ABC transporter" evidence="5">
    <location>
        <begin position="320"/>
        <end position="535"/>
    </location>
</feature>
<dbReference type="AlphaFoldDB" id="A0A329MMT0"/>
<proteinExistence type="predicted"/>
<reference evidence="6 7" key="1">
    <citation type="journal article" date="2009" name="Int. J. Syst. Evol. Microbiol.">
        <title>Paenibacillus contaminans sp. nov., isolated from a contaminated laboratory plate.</title>
        <authorList>
            <person name="Chou J.H."/>
            <person name="Lee J.H."/>
            <person name="Lin M.C."/>
            <person name="Chang P.S."/>
            <person name="Arun A.B."/>
            <person name="Young C.C."/>
            <person name="Chen W.M."/>
        </authorList>
    </citation>
    <scope>NUCLEOTIDE SEQUENCE [LARGE SCALE GENOMIC DNA]</scope>
    <source>
        <strain evidence="6 7">CKOBP-6</strain>
    </source>
</reference>
<dbReference type="SMART" id="SM00382">
    <property type="entry name" value="AAA"/>
    <property type="match status" value="2"/>
</dbReference>
<dbReference type="PANTHER" id="PTHR42855">
    <property type="entry name" value="ABC TRANSPORTER ATP-BINDING SUBUNIT"/>
    <property type="match status" value="1"/>
</dbReference>
<dbReference type="OrthoDB" id="9762369at2"/>
<sequence length="540" mass="61200">MISTSNITLRYGSRALFEDVNIKFTPGNCYGLIGANGAGKSTFLKILSGEIEQTRGEVNITPGERMAVLKQNHFEYDELPVLTTVIKGHARLFQIMEEKNELYAKADFSDEDGMRAAELEGEFAEMNGWEAESDAAELLIGLGIPKNLHDVLMKELDGNEKVRVLLAQALFGTPNILLLDEPTNHLDLASIEWLENFLGKYEGTVIVVSHDRHFLNQVCTHIADIDFSKIQMYVGNYDFWYESSQLALKLQRDANKKTEEKRKELEEFIRRFSANASKAKQATSRKKLLEKLTLEDIKPSSRKYPFINFKPEREAGKQMLAVDRISKKVGDELVLNNVTFTVNTGDKIAFVGPNGLAKTTFFQIIMNELEADSGEFNWGITTSRAYFPKDNSEYFDTDLNLVDWLRQYSKDQDEGFIRGFLGRMLFSGEEALKKANVLSGGEKVRCMLSRMMMTAGNVLILDEPTNHLDLESITALNNGLIDFDGTMLFVSHDHKFLQTIATRIIEITPNGVIDKLMTYDEYMESEDVKRQREALYGDAK</sequence>
<dbReference type="SUPFAM" id="SSF52540">
    <property type="entry name" value="P-loop containing nucleoside triphosphate hydrolases"/>
    <property type="match status" value="2"/>
</dbReference>
<keyword evidence="3 6" id="KW-0067">ATP-binding</keyword>
<dbReference type="Pfam" id="PF12848">
    <property type="entry name" value="ABC_tran_Xtn"/>
    <property type="match status" value="1"/>
</dbReference>
<evidence type="ECO:0000256" key="4">
    <source>
        <dbReference type="SAM" id="Coils"/>
    </source>
</evidence>
<dbReference type="EMBL" id="QMFB01000007">
    <property type="protein sequence ID" value="RAV20606.1"/>
    <property type="molecule type" value="Genomic_DNA"/>
</dbReference>
<dbReference type="InterPro" id="IPR032781">
    <property type="entry name" value="ABC_tran_Xtn"/>
</dbReference>
<dbReference type="InterPro" id="IPR051309">
    <property type="entry name" value="ABCF_ATPase"/>
</dbReference>
<feature type="domain" description="ABC transporter" evidence="5">
    <location>
        <begin position="2"/>
        <end position="252"/>
    </location>
</feature>
<dbReference type="InterPro" id="IPR027417">
    <property type="entry name" value="P-loop_NTPase"/>
</dbReference>
<dbReference type="Gene3D" id="3.40.50.300">
    <property type="entry name" value="P-loop containing nucleotide triphosphate hydrolases"/>
    <property type="match status" value="2"/>
</dbReference>
<dbReference type="Proteomes" id="UP000250369">
    <property type="component" value="Unassembled WGS sequence"/>
</dbReference>
<keyword evidence="2" id="KW-0547">Nucleotide-binding</keyword>
<evidence type="ECO:0000256" key="3">
    <source>
        <dbReference type="ARBA" id="ARBA00022840"/>
    </source>
</evidence>
<dbReference type="PANTHER" id="PTHR42855:SF2">
    <property type="entry name" value="DRUG RESISTANCE ABC TRANSPORTER,ATP-BINDING PROTEIN"/>
    <property type="match status" value="1"/>
</dbReference>
<protein>
    <submittedName>
        <fullName evidence="6">ABC transporter ATP-binding protein</fullName>
    </submittedName>
</protein>
<evidence type="ECO:0000256" key="2">
    <source>
        <dbReference type="ARBA" id="ARBA00022741"/>
    </source>
</evidence>
<name>A0A329MMT0_9BACL</name>
<dbReference type="GO" id="GO:0016887">
    <property type="term" value="F:ATP hydrolysis activity"/>
    <property type="evidence" value="ECO:0007669"/>
    <property type="project" value="InterPro"/>
</dbReference>
<evidence type="ECO:0000313" key="7">
    <source>
        <dbReference type="Proteomes" id="UP000250369"/>
    </source>
</evidence>
<organism evidence="6 7">
    <name type="scientific">Paenibacillus contaminans</name>
    <dbReference type="NCBI Taxonomy" id="450362"/>
    <lineage>
        <taxon>Bacteria</taxon>
        <taxon>Bacillati</taxon>
        <taxon>Bacillota</taxon>
        <taxon>Bacilli</taxon>
        <taxon>Bacillales</taxon>
        <taxon>Paenibacillaceae</taxon>
        <taxon>Paenibacillus</taxon>
    </lineage>
</organism>
<dbReference type="FunFam" id="3.40.50.300:FF:000011">
    <property type="entry name" value="Putative ABC transporter ATP-binding component"/>
    <property type="match status" value="1"/>
</dbReference>
<evidence type="ECO:0000313" key="6">
    <source>
        <dbReference type="EMBL" id="RAV20606.1"/>
    </source>
</evidence>
<dbReference type="GO" id="GO:0005524">
    <property type="term" value="F:ATP binding"/>
    <property type="evidence" value="ECO:0007669"/>
    <property type="project" value="UniProtKB-KW"/>
</dbReference>
<evidence type="ECO:0000256" key="1">
    <source>
        <dbReference type="ARBA" id="ARBA00022737"/>
    </source>
</evidence>
<dbReference type="Pfam" id="PF00005">
    <property type="entry name" value="ABC_tran"/>
    <property type="match status" value="2"/>
</dbReference>
<evidence type="ECO:0000259" key="5">
    <source>
        <dbReference type="PROSITE" id="PS50893"/>
    </source>
</evidence>
<dbReference type="RefSeq" id="WP_113031464.1">
    <property type="nucleotide sequence ID" value="NZ_QMFB01000007.1"/>
</dbReference>
<dbReference type="PROSITE" id="PS50893">
    <property type="entry name" value="ABC_TRANSPORTER_2"/>
    <property type="match status" value="2"/>
</dbReference>
<dbReference type="InterPro" id="IPR003593">
    <property type="entry name" value="AAA+_ATPase"/>
</dbReference>
<keyword evidence="7" id="KW-1185">Reference proteome</keyword>
<comment type="caution">
    <text evidence="6">The sequence shown here is derived from an EMBL/GenBank/DDBJ whole genome shotgun (WGS) entry which is preliminary data.</text>
</comment>
<keyword evidence="1" id="KW-0677">Repeat</keyword>
<dbReference type="CDD" id="cd03221">
    <property type="entry name" value="ABCF_EF-3"/>
    <property type="match status" value="2"/>
</dbReference>
<dbReference type="FunFam" id="3.40.50.300:FF:000070">
    <property type="entry name" value="Putative ABC transporter ATP-binding component"/>
    <property type="match status" value="1"/>
</dbReference>
<dbReference type="InterPro" id="IPR003439">
    <property type="entry name" value="ABC_transporter-like_ATP-bd"/>
</dbReference>
<keyword evidence="4" id="KW-0175">Coiled coil</keyword>